<feature type="transmembrane region" description="Helical" evidence="6">
    <location>
        <begin position="53"/>
        <end position="74"/>
    </location>
</feature>
<feature type="transmembrane region" description="Helical" evidence="6">
    <location>
        <begin position="178"/>
        <end position="195"/>
    </location>
</feature>
<dbReference type="PANTHER" id="PTHR13377">
    <property type="entry name" value="PLACENTAL PROTEIN 6"/>
    <property type="match status" value="1"/>
</dbReference>
<keyword evidence="2 6" id="KW-0812">Transmembrane</keyword>
<reference evidence="7 8" key="1">
    <citation type="journal article" date="2018" name="Biotechnol. Adv.">
        <title>Improved genomic resources and new bioinformatic workflow for the carcinogenic parasite Clonorchis sinensis: Biotechnological implications.</title>
        <authorList>
            <person name="Wang D."/>
            <person name="Korhonen P.K."/>
            <person name="Gasser R.B."/>
            <person name="Young N.D."/>
        </authorList>
    </citation>
    <scope>NUCLEOTIDE SEQUENCE [LARGE SCALE GENOMIC DNA]</scope>
    <source>
        <strain evidence="7">Cs-k2</strain>
    </source>
</reference>
<dbReference type="AlphaFoldDB" id="A0A3R7C7Q2"/>
<name>A0A3R7C7Q2_CLOSI</name>
<dbReference type="InParanoid" id="A0A3R7C7Q2"/>
<dbReference type="GO" id="GO:0016020">
    <property type="term" value="C:membrane"/>
    <property type="evidence" value="ECO:0007669"/>
    <property type="project" value="UniProtKB-SubCell"/>
</dbReference>
<evidence type="ECO:0000256" key="4">
    <source>
        <dbReference type="ARBA" id="ARBA00023136"/>
    </source>
</evidence>
<keyword evidence="4 6" id="KW-0472">Membrane</keyword>
<protein>
    <submittedName>
        <fullName evidence="7">Transmembrane protein 115</fullName>
    </submittedName>
</protein>
<proteinExistence type="predicted"/>
<comment type="subcellular location">
    <subcellularLocation>
        <location evidence="1">Membrane</location>
        <topology evidence="1">Multi-pass membrane protein</topology>
    </subcellularLocation>
</comment>
<keyword evidence="3 6" id="KW-1133">Transmembrane helix</keyword>
<keyword evidence="8" id="KW-1185">Reference proteome</keyword>
<reference evidence="7 8" key="2">
    <citation type="journal article" date="2021" name="Genomics">
        <title>High-quality reference genome for Clonorchis sinensis.</title>
        <authorList>
            <person name="Young N.D."/>
            <person name="Stroehlein A.J."/>
            <person name="Kinkar L."/>
            <person name="Wang T."/>
            <person name="Sohn W.M."/>
            <person name="Chang B.C.H."/>
            <person name="Kaur P."/>
            <person name="Weisz D."/>
            <person name="Dudchenko O."/>
            <person name="Aiden E.L."/>
            <person name="Korhonen P.K."/>
            <person name="Gasser R.B."/>
        </authorList>
    </citation>
    <scope>NUCLEOTIDE SEQUENCE [LARGE SCALE GENOMIC DNA]</scope>
    <source>
        <strain evidence="7">Cs-k2</strain>
    </source>
</reference>
<dbReference type="Proteomes" id="UP000286415">
    <property type="component" value="Unassembled WGS sequence"/>
</dbReference>
<evidence type="ECO:0000313" key="7">
    <source>
        <dbReference type="EMBL" id="KAG5445243.1"/>
    </source>
</evidence>
<gene>
    <name evidence="7" type="ORF">CSKR_103415</name>
</gene>
<dbReference type="SMART" id="SM01160">
    <property type="entry name" value="DUF1751"/>
    <property type="match status" value="1"/>
</dbReference>
<dbReference type="FunCoup" id="A0A3R7C7Q2">
    <property type="interactions" value="1230"/>
</dbReference>
<feature type="compositionally biased region" description="Polar residues" evidence="5">
    <location>
        <begin position="269"/>
        <end position="278"/>
    </location>
</feature>
<accession>A0A3R7C7Q2</accession>
<dbReference type="Pfam" id="PF08551">
    <property type="entry name" value="DUF1751"/>
    <property type="match status" value="1"/>
</dbReference>
<evidence type="ECO:0000256" key="6">
    <source>
        <dbReference type="SAM" id="Phobius"/>
    </source>
</evidence>
<feature type="transmembrane region" description="Helical" evidence="6">
    <location>
        <begin position="86"/>
        <end position="108"/>
    </location>
</feature>
<evidence type="ECO:0000256" key="1">
    <source>
        <dbReference type="ARBA" id="ARBA00004141"/>
    </source>
</evidence>
<evidence type="ECO:0000256" key="2">
    <source>
        <dbReference type="ARBA" id="ARBA00022692"/>
    </source>
</evidence>
<evidence type="ECO:0000256" key="3">
    <source>
        <dbReference type="ARBA" id="ARBA00022989"/>
    </source>
</evidence>
<evidence type="ECO:0000313" key="8">
    <source>
        <dbReference type="Proteomes" id="UP000286415"/>
    </source>
</evidence>
<organism evidence="7 8">
    <name type="scientific">Clonorchis sinensis</name>
    <name type="common">Chinese liver fluke</name>
    <dbReference type="NCBI Taxonomy" id="79923"/>
    <lineage>
        <taxon>Eukaryota</taxon>
        <taxon>Metazoa</taxon>
        <taxon>Spiralia</taxon>
        <taxon>Lophotrochozoa</taxon>
        <taxon>Platyhelminthes</taxon>
        <taxon>Trematoda</taxon>
        <taxon>Digenea</taxon>
        <taxon>Opisthorchiida</taxon>
        <taxon>Opisthorchiata</taxon>
        <taxon>Opisthorchiidae</taxon>
        <taxon>Clonorchis</taxon>
    </lineage>
</organism>
<dbReference type="InterPro" id="IPR013861">
    <property type="entry name" value="TMEM115/Pdh1/Rbl19"/>
</dbReference>
<feature type="compositionally biased region" description="Polar residues" evidence="5">
    <location>
        <begin position="291"/>
        <end position="315"/>
    </location>
</feature>
<feature type="transmembrane region" description="Helical" evidence="6">
    <location>
        <begin position="155"/>
        <end position="172"/>
    </location>
</feature>
<feature type="transmembrane region" description="Helical" evidence="6">
    <location>
        <begin position="114"/>
        <end position="134"/>
    </location>
</feature>
<dbReference type="EMBL" id="NIRI02000056">
    <property type="protein sequence ID" value="KAG5445243.1"/>
    <property type="molecule type" value="Genomic_DNA"/>
</dbReference>
<dbReference type="GO" id="GO:0006890">
    <property type="term" value="P:retrograde vesicle-mediated transport, Golgi to endoplasmic reticulum"/>
    <property type="evidence" value="ECO:0007669"/>
    <property type="project" value="InterPro"/>
</dbReference>
<feature type="region of interest" description="Disordered" evidence="5">
    <location>
        <begin position="269"/>
        <end position="315"/>
    </location>
</feature>
<dbReference type="PANTHER" id="PTHR13377:SF3">
    <property type="entry name" value="TRANSMEMBRANE PROTEIN 115"/>
    <property type="match status" value="1"/>
</dbReference>
<dbReference type="STRING" id="79923.A0A3R7C7Q2"/>
<comment type="caution">
    <text evidence="7">The sequence shown here is derived from an EMBL/GenBank/DDBJ whole genome shotgun (WGS) entry which is preliminary data.</text>
</comment>
<evidence type="ECO:0000256" key="5">
    <source>
        <dbReference type="SAM" id="MobiDB-lite"/>
    </source>
</evidence>
<sequence length="315" mass="35057">MYRCAWQLRPIMAIQLIFYAFSFIPGADVYLAITPGRFFMPNYHLWTIFTFSFYNYSVFFLLSDLLTLFLLDILLSFYSWCEMLKFCAVVNLTTALSTMCFLFLGYAITFDTELLFSEKICGFIPLLGGLTVVARQTMGGKLLVNFPLGNIRYKHIPFISVVFAALLASLGITGRVSFMMFATGILVAWVYLRFFQKHSNGIVGDLADTFTFSGFFPNHLEPPVAILANTTFNLLLRLKLCRKAPVISVKQPASVMSFTVNVSEISRASDIGHTNNPAGETLTLHVPPDSTDLSTSANIPTISKGTTPPSSKENS</sequence>
<dbReference type="OrthoDB" id="73612at2759"/>
<dbReference type="GO" id="GO:0005794">
    <property type="term" value="C:Golgi apparatus"/>
    <property type="evidence" value="ECO:0007669"/>
    <property type="project" value="TreeGrafter"/>
</dbReference>
<feature type="transmembrane region" description="Helical" evidence="6">
    <location>
        <begin position="12"/>
        <end position="33"/>
    </location>
</feature>